<evidence type="ECO:0000256" key="2">
    <source>
        <dbReference type="ARBA" id="ARBA00022448"/>
    </source>
</evidence>
<comment type="subcellular location">
    <subcellularLocation>
        <location evidence="1">Cell membrane</location>
        <topology evidence="1">Multi-pass membrane protein</topology>
    </subcellularLocation>
</comment>
<protein>
    <submittedName>
        <fullName evidence="10">MFS transporter</fullName>
    </submittedName>
</protein>
<keyword evidence="5 8" id="KW-1133">Transmembrane helix</keyword>
<dbReference type="Pfam" id="PF00083">
    <property type="entry name" value="Sugar_tr"/>
    <property type="match status" value="2"/>
</dbReference>
<evidence type="ECO:0000313" key="11">
    <source>
        <dbReference type="Proteomes" id="UP001368500"/>
    </source>
</evidence>
<sequence>MYSPSAPALSPSALSATHPAAGRHPNHQDGAISPGDIAVGVVVGRASEYFDFFVYGIASVLVFPQLFFPDLAPLQGTLMSFMLLALGFIARPIGTLAGMAMQRRYGRGVKLTTSLLLMGSATCAMAVLPGTAQAGALAVVLLALCRGVQGLAVGASWDGLPSLLSIHAPADRRGWFAMIGQLGAPLGLGMATALYAVLVTQLSPADFLDFGWRYPFFAAFGINVVALFARLQLVMGDDYSRALQASELEPVHSRELRGGQFGNVFLGAFAALASFALVHLVTVFPLSWLHLGEPRAVDELLWLQTGGAVLAAFAMLTSGLLADRIGRRTTLGASAVAIAMFGMVAPFLLGGGSGGQNLYFMLGFVLFGLSYGQAAGAMANLFEPRLRYLGAALSADMAWLLGAGFAPLVTLMLSTILGLGALSFYMLSGAAATLLALYVGRRVNAGN</sequence>
<feature type="domain" description="Major facilitator superfamily (MFS) profile" evidence="9">
    <location>
        <begin position="37"/>
        <end position="444"/>
    </location>
</feature>
<dbReference type="Gene3D" id="1.20.1250.20">
    <property type="entry name" value="MFS general substrate transporter like domains"/>
    <property type="match status" value="2"/>
</dbReference>
<evidence type="ECO:0000256" key="3">
    <source>
        <dbReference type="ARBA" id="ARBA00022475"/>
    </source>
</evidence>
<feature type="transmembrane region" description="Helical" evidence="8">
    <location>
        <begin position="264"/>
        <end position="288"/>
    </location>
</feature>
<evidence type="ECO:0000256" key="1">
    <source>
        <dbReference type="ARBA" id="ARBA00004651"/>
    </source>
</evidence>
<reference evidence="10 11" key="1">
    <citation type="submission" date="2024-04" db="EMBL/GenBank/DDBJ databases">
        <title>Novel species of the genus Ideonella isolated from streams.</title>
        <authorList>
            <person name="Lu H."/>
        </authorList>
    </citation>
    <scope>NUCLEOTIDE SEQUENCE [LARGE SCALE GENOMIC DNA]</scope>
    <source>
        <strain evidence="10 11">BYS139W</strain>
    </source>
</reference>
<feature type="transmembrane region" description="Helical" evidence="8">
    <location>
        <begin position="388"/>
        <end position="410"/>
    </location>
</feature>
<feature type="transmembrane region" description="Helical" evidence="8">
    <location>
        <begin position="80"/>
        <end position="99"/>
    </location>
</feature>
<dbReference type="InterPro" id="IPR005828">
    <property type="entry name" value="MFS_sugar_transport-like"/>
</dbReference>
<evidence type="ECO:0000256" key="8">
    <source>
        <dbReference type="SAM" id="Phobius"/>
    </source>
</evidence>
<accession>A0ABU9BD18</accession>
<dbReference type="InterPro" id="IPR020846">
    <property type="entry name" value="MFS_dom"/>
</dbReference>
<keyword evidence="6 8" id="KW-0472">Membrane</keyword>
<feature type="transmembrane region" description="Helical" evidence="8">
    <location>
        <begin position="210"/>
        <end position="231"/>
    </location>
</feature>
<dbReference type="Proteomes" id="UP001368500">
    <property type="component" value="Unassembled WGS sequence"/>
</dbReference>
<name>A0ABU9BD18_9BURK</name>
<organism evidence="10 11">
    <name type="scientific">Pseudaquabacterium rugosum</name>
    <dbReference type="NCBI Taxonomy" id="2984194"/>
    <lineage>
        <taxon>Bacteria</taxon>
        <taxon>Pseudomonadati</taxon>
        <taxon>Pseudomonadota</taxon>
        <taxon>Betaproteobacteria</taxon>
        <taxon>Burkholderiales</taxon>
        <taxon>Sphaerotilaceae</taxon>
        <taxon>Pseudaquabacterium</taxon>
    </lineage>
</organism>
<gene>
    <name evidence="10" type="ORF">AACH11_13680</name>
</gene>
<dbReference type="PROSITE" id="PS50850">
    <property type="entry name" value="MFS"/>
    <property type="match status" value="1"/>
</dbReference>
<dbReference type="PROSITE" id="PS00216">
    <property type="entry name" value="SUGAR_TRANSPORT_1"/>
    <property type="match status" value="1"/>
</dbReference>
<evidence type="ECO:0000256" key="6">
    <source>
        <dbReference type="ARBA" id="ARBA00023136"/>
    </source>
</evidence>
<evidence type="ECO:0000256" key="7">
    <source>
        <dbReference type="SAM" id="MobiDB-lite"/>
    </source>
</evidence>
<evidence type="ECO:0000256" key="5">
    <source>
        <dbReference type="ARBA" id="ARBA00022989"/>
    </source>
</evidence>
<feature type="transmembrane region" description="Helical" evidence="8">
    <location>
        <begin position="300"/>
        <end position="321"/>
    </location>
</feature>
<evidence type="ECO:0000256" key="4">
    <source>
        <dbReference type="ARBA" id="ARBA00022692"/>
    </source>
</evidence>
<feature type="transmembrane region" description="Helical" evidence="8">
    <location>
        <begin position="333"/>
        <end position="352"/>
    </location>
</feature>
<keyword evidence="3" id="KW-1003">Cell membrane</keyword>
<dbReference type="InterPro" id="IPR005829">
    <property type="entry name" value="Sugar_transporter_CS"/>
</dbReference>
<keyword evidence="11" id="KW-1185">Reference proteome</keyword>
<dbReference type="PANTHER" id="PTHR43045:SF2">
    <property type="entry name" value="INNER MEMBRANE METABOLITE TRANSPORT PROTEIN YHJE"/>
    <property type="match status" value="1"/>
</dbReference>
<dbReference type="EMBL" id="JBBUTF010000012">
    <property type="protein sequence ID" value="MEK8027014.1"/>
    <property type="molecule type" value="Genomic_DNA"/>
</dbReference>
<feature type="transmembrane region" description="Helical" evidence="8">
    <location>
        <begin position="175"/>
        <end position="198"/>
    </location>
</feature>
<feature type="transmembrane region" description="Helical" evidence="8">
    <location>
        <begin position="416"/>
        <end position="439"/>
    </location>
</feature>
<keyword evidence="4 8" id="KW-0812">Transmembrane</keyword>
<feature type="region of interest" description="Disordered" evidence="7">
    <location>
        <begin position="1"/>
        <end position="31"/>
    </location>
</feature>
<evidence type="ECO:0000313" key="10">
    <source>
        <dbReference type="EMBL" id="MEK8027014.1"/>
    </source>
</evidence>
<evidence type="ECO:0000259" key="9">
    <source>
        <dbReference type="PROSITE" id="PS50850"/>
    </source>
</evidence>
<feature type="transmembrane region" description="Helical" evidence="8">
    <location>
        <begin position="49"/>
        <end position="68"/>
    </location>
</feature>
<dbReference type="InterPro" id="IPR036259">
    <property type="entry name" value="MFS_trans_sf"/>
</dbReference>
<dbReference type="RefSeq" id="WP_341374797.1">
    <property type="nucleotide sequence ID" value="NZ_JBBUTF010000012.1"/>
</dbReference>
<comment type="caution">
    <text evidence="10">The sequence shown here is derived from an EMBL/GenBank/DDBJ whole genome shotgun (WGS) entry which is preliminary data.</text>
</comment>
<keyword evidence="2" id="KW-0813">Transport</keyword>
<feature type="compositionally biased region" description="Low complexity" evidence="7">
    <location>
        <begin position="1"/>
        <end position="20"/>
    </location>
</feature>
<proteinExistence type="predicted"/>
<dbReference type="SUPFAM" id="SSF103473">
    <property type="entry name" value="MFS general substrate transporter"/>
    <property type="match status" value="1"/>
</dbReference>
<feature type="transmembrane region" description="Helical" evidence="8">
    <location>
        <begin position="358"/>
        <end position="381"/>
    </location>
</feature>
<dbReference type="PANTHER" id="PTHR43045">
    <property type="entry name" value="SHIKIMATE TRANSPORTER"/>
    <property type="match status" value="1"/>
</dbReference>